<dbReference type="Proteomes" id="UP000277811">
    <property type="component" value="Unassembled WGS sequence"/>
</dbReference>
<keyword evidence="2" id="KW-1185">Reference proteome</keyword>
<protein>
    <submittedName>
        <fullName evidence="1">Uncharacterized protein</fullName>
    </submittedName>
</protein>
<reference evidence="1 2" key="1">
    <citation type="submission" date="2018-06" db="EMBL/GenBank/DDBJ databases">
        <authorList>
            <person name="Strepis N."/>
        </authorList>
    </citation>
    <scope>NUCLEOTIDE SEQUENCE [LARGE SCALE GENOMIC DNA]</scope>
    <source>
        <strain evidence="1">LUCI</strain>
    </source>
</reference>
<evidence type="ECO:0000313" key="2">
    <source>
        <dbReference type="Proteomes" id="UP000277811"/>
    </source>
</evidence>
<dbReference type="RefSeq" id="WP_279386961.1">
    <property type="nucleotide sequence ID" value="NZ_UPPP01000076.1"/>
</dbReference>
<dbReference type="EMBL" id="UPPP01000076">
    <property type="protein sequence ID" value="VBB07582.1"/>
    <property type="molecule type" value="Genomic_DNA"/>
</dbReference>
<proteinExistence type="predicted"/>
<name>A0A498RBD5_9FIRM</name>
<evidence type="ECO:0000313" key="1">
    <source>
        <dbReference type="EMBL" id="VBB07582.1"/>
    </source>
</evidence>
<dbReference type="AlphaFoldDB" id="A0A498RBD5"/>
<sequence length="42" mass="4733">MNVRMAICLICGENKPCIINMEEEATYEIAICPECLGIELEE</sequence>
<organism evidence="1 2">
    <name type="scientific">Lucifera butyrica</name>
    <dbReference type="NCBI Taxonomy" id="1351585"/>
    <lineage>
        <taxon>Bacteria</taxon>
        <taxon>Bacillati</taxon>
        <taxon>Bacillota</taxon>
        <taxon>Negativicutes</taxon>
        <taxon>Veillonellales</taxon>
        <taxon>Veillonellaceae</taxon>
        <taxon>Lucifera</taxon>
    </lineage>
</organism>
<accession>A0A498RBD5</accession>
<gene>
    <name evidence="1" type="ORF">LUCI_2847</name>
</gene>